<dbReference type="EnsemblMetazoa" id="Aqu2.1.21697_001">
    <property type="protein sequence ID" value="Aqu2.1.21697_001"/>
    <property type="gene ID" value="Aqu2.1.21697"/>
</dbReference>
<dbReference type="AlphaFoldDB" id="A0A1X7U1G3"/>
<organism evidence="1">
    <name type="scientific">Amphimedon queenslandica</name>
    <name type="common">Sponge</name>
    <dbReference type="NCBI Taxonomy" id="400682"/>
    <lineage>
        <taxon>Eukaryota</taxon>
        <taxon>Metazoa</taxon>
        <taxon>Porifera</taxon>
        <taxon>Demospongiae</taxon>
        <taxon>Heteroscleromorpha</taxon>
        <taxon>Haplosclerida</taxon>
        <taxon>Niphatidae</taxon>
        <taxon>Amphimedon</taxon>
    </lineage>
</organism>
<dbReference type="InParanoid" id="A0A1X7U1G3"/>
<protein>
    <submittedName>
        <fullName evidence="1">Uncharacterized protein</fullName>
    </submittedName>
</protein>
<reference evidence="1" key="1">
    <citation type="submission" date="2017-05" db="UniProtKB">
        <authorList>
            <consortium name="EnsemblMetazoa"/>
        </authorList>
    </citation>
    <scope>IDENTIFICATION</scope>
</reference>
<evidence type="ECO:0000313" key="1">
    <source>
        <dbReference type="EnsemblMetazoa" id="Aqu2.1.21697_001"/>
    </source>
</evidence>
<name>A0A1X7U1G3_AMPQE</name>
<accession>A0A1X7U1G3</accession>
<sequence length="89" mass="9430">MLVARSSAMAMHYKTILGTFPVPLALSEKSGTGKTSSIIIGLGPTGAYPSRFISHASYEKFSELFATSFLPLGIDDPKSKVSISIFSDG</sequence>
<proteinExistence type="predicted"/>